<accession>A0AAI8VW85</accession>
<organism evidence="2 3">
    <name type="scientific">Anthostomella pinea</name>
    <dbReference type="NCBI Taxonomy" id="933095"/>
    <lineage>
        <taxon>Eukaryota</taxon>
        <taxon>Fungi</taxon>
        <taxon>Dikarya</taxon>
        <taxon>Ascomycota</taxon>
        <taxon>Pezizomycotina</taxon>
        <taxon>Sordariomycetes</taxon>
        <taxon>Xylariomycetidae</taxon>
        <taxon>Xylariales</taxon>
        <taxon>Xylariaceae</taxon>
        <taxon>Anthostomella</taxon>
    </lineage>
</organism>
<name>A0AAI8VW85_9PEZI</name>
<keyword evidence="3" id="KW-1185">Reference proteome</keyword>
<evidence type="ECO:0000256" key="1">
    <source>
        <dbReference type="SAM" id="SignalP"/>
    </source>
</evidence>
<protein>
    <submittedName>
        <fullName evidence="2">Uu.00g075300.m01.CDS01</fullName>
    </submittedName>
</protein>
<keyword evidence="1" id="KW-0732">Signal</keyword>
<gene>
    <name evidence="2" type="ORF">KHLLAP_LOCUS12373</name>
</gene>
<dbReference type="AlphaFoldDB" id="A0AAI8VW85"/>
<dbReference type="EMBL" id="CAUWAG010000018">
    <property type="protein sequence ID" value="CAJ2511905.1"/>
    <property type="molecule type" value="Genomic_DNA"/>
</dbReference>
<comment type="caution">
    <text evidence="2">The sequence shown here is derived from an EMBL/GenBank/DDBJ whole genome shotgun (WGS) entry which is preliminary data.</text>
</comment>
<sequence length="213" mass="23255">MHYAKTALRLLAASATLTVQASASERVPQPWADTGSLAVRNPDLGSSLTTAIKGLEAPEDLIEFIPACLTCFFWSQIATHSALKGSDDTDSNFLEKLGSGYIDWLMHLCQKKNPGGISGIVDKIIELVIVPPETQHCDELDATYDDKLHRFVLVDGNGTKYVADGKSASTFSTKNSDAANKMRSFFTSTVFIEAAEKLVKHFMTKTSQSRAMF</sequence>
<evidence type="ECO:0000313" key="2">
    <source>
        <dbReference type="EMBL" id="CAJ2511905.1"/>
    </source>
</evidence>
<feature type="chain" id="PRO_5042554964" evidence="1">
    <location>
        <begin position="24"/>
        <end position="213"/>
    </location>
</feature>
<evidence type="ECO:0000313" key="3">
    <source>
        <dbReference type="Proteomes" id="UP001295740"/>
    </source>
</evidence>
<proteinExistence type="predicted"/>
<reference evidence="2" key="1">
    <citation type="submission" date="2023-10" db="EMBL/GenBank/DDBJ databases">
        <authorList>
            <person name="Hackl T."/>
        </authorList>
    </citation>
    <scope>NUCLEOTIDE SEQUENCE</scope>
</reference>
<feature type="signal peptide" evidence="1">
    <location>
        <begin position="1"/>
        <end position="23"/>
    </location>
</feature>
<dbReference type="Proteomes" id="UP001295740">
    <property type="component" value="Unassembled WGS sequence"/>
</dbReference>